<evidence type="ECO:0000313" key="2">
    <source>
        <dbReference type="Proteomes" id="UP000600101"/>
    </source>
</evidence>
<reference evidence="1" key="1">
    <citation type="submission" date="2020-08" db="EMBL/GenBank/DDBJ databases">
        <authorList>
            <person name="Hu Y."/>
            <person name="Nguyen S.V."/>
            <person name="Li F."/>
            <person name="Fanning S."/>
        </authorList>
    </citation>
    <scope>NUCLEOTIDE SEQUENCE</scope>
    <source>
        <strain evidence="1">SYSU D8009</strain>
    </source>
</reference>
<comment type="caution">
    <text evidence="1">The sequence shown here is derived from an EMBL/GenBank/DDBJ whole genome shotgun (WGS) entry which is preliminary data.</text>
</comment>
<proteinExistence type="predicted"/>
<organism evidence="1 2">
    <name type="scientific">Siccirubricoccus deserti</name>
    <dbReference type="NCBI Taxonomy" id="2013562"/>
    <lineage>
        <taxon>Bacteria</taxon>
        <taxon>Pseudomonadati</taxon>
        <taxon>Pseudomonadota</taxon>
        <taxon>Alphaproteobacteria</taxon>
        <taxon>Acetobacterales</taxon>
        <taxon>Roseomonadaceae</taxon>
        <taxon>Siccirubricoccus</taxon>
    </lineage>
</organism>
<dbReference type="EMBL" id="JACOMF010000036">
    <property type="protein sequence ID" value="MBC4017845.1"/>
    <property type="molecule type" value="Genomic_DNA"/>
</dbReference>
<sequence length="97" mass="10376">MPPRFCDPAPQRLRLLAAADGSVIFEHAEARLTTAAEELYRAWKQEALGQGLWALDVVQVQGERLVGSGLGRAALWPATAAATAGERRPGRDDLAAP</sequence>
<gene>
    <name evidence="1" type="ORF">H7965_21305</name>
</gene>
<dbReference type="RefSeq" id="WP_186772599.1">
    <property type="nucleotide sequence ID" value="NZ_JACOMF010000036.1"/>
</dbReference>
<keyword evidence="2" id="KW-1185">Reference proteome</keyword>
<protein>
    <submittedName>
        <fullName evidence="1">Uncharacterized protein</fullName>
    </submittedName>
</protein>
<dbReference type="AlphaFoldDB" id="A0A9X0UJ84"/>
<accession>A0A9X0UJ84</accession>
<dbReference type="Proteomes" id="UP000600101">
    <property type="component" value="Unassembled WGS sequence"/>
</dbReference>
<name>A0A9X0UJ84_9PROT</name>
<evidence type="ECO:0000313" key="1">
    <source>
        <dbReference type="EMBL" id="MBC4017845.1"/>
    </source>
</evidence>